<dbReference type="GO" id="GO:0005634">
    <property type="term" value="C:nucleus"/>
    <property type="evidence" value="ECO:0000318"/>
    <property type="project" value="GO_Central"/>
</dbReference>
<dbReference type="EMBL" id="CM002922">
    <property type="protein sequence ID" value="KGN64185.1"/>
    <property type="molecule type" value="Genomic_DNA"/>
</dbReference>
<dbReference type="Pfam" id="PF06200">
    <property type="entry name" value="tify"/>
    <property type="match status" value="1"/>
</dbReference>
<reference evidence="4 5" key="4">
    <citation type="journal article" date="2011" name="BMC Genomics">
        <title>RNA-Seq improves annotation of protein-coding genes in the cucumber genome.</title>
        <authorList>
            <person name="Li Z."/>
            <person name="Zhang Z."/>
            <person name="Yan P."/>
            <person name="Huang S."/>
            <person name="Fei Z."/>
            <person name="Lin K."/>
        </authorList>
    </citation>
    <scope>NUCLEOTIDE SEQUENCE [LARGE SCALE GENOMIC DNA]</scope>
    <source>
        <strain evidence="5">cv. 9930</strain>
    </source>
</reference>
<keyword evidence="5" id="KW-1185">Reference proteome</keyword>
<dbReference type="Gramene" id="KGN64185">
    <property type="protein sequence ID" value="KGN64185"/>
    <property type="gene ID" value="Csa_1G042920"/>
</dbReference>
<keyword evidence="2" id="KW-0539">Nucleus</keyword>
<dbReference type="SMART" id="SM00979">
    <property type="entry name" value="TIFY"/>
    <property type="match status" value="1"/>
</dbReference>
<dbReference type="GO" id="GO:0009611">
    <property type="term" value="P:response to wounding"/>
    <property type="evidence" value="ECO:0000318"/>
    <property type="project" value="GO_Central"/>
</dbReference>
<sequence>MEWDFLGLNSKNVAMPLPMPLKEEFQDNSKNSAMVSGSSSMQWSFSNKVSAVPQLLSFKASQDERQRKITADPLVSSDIHRPYSSKNVASDKKPVNQYAMAVNYPFQNAEALSLHRSQDVKMFPISNQAPVPMAFNVPVFQSHLVSSPQPMVGSNVNLQPFGGVPIATSLSVPFTSSVGTTELRNVSKPPGSMAQLTIFYAGSVCVYNDISPEKAQAVMLLAGSGGLPQTQNNILSTGQVKASFAGENFQGMPHLELSTATKPIKTSASHPKHSETPIDACSVAPVSPIPPTFIPAAVPQARKASLARFLEKRRERTNTCPYSVAKKTSDCSSSTLDLMA</sequence>
<dbReference type="GO" id="GO:2000022">
    <property type="term" value="P:regulation of jasmonic acid mediated signaling pathway"/>
    <property type="evidence" value="ECO:0000318"/>
    <property type="project" value="GO_Central"/>
</dbReference>
<dbReference type="PROSITE" id="PS51320">
    <property type="entry name" value="TIFY"/>
    <property type="match status" value="1"/>
</dbReference>
<evidence type="ECO:0000313" key="4">
    <source>
        <dbReference type="EMBL" id="KGN64185.1"/>
    </source>
</evidence>
<gene>
    <name evidence="4" type="ORF">Csa_1G042920</name>
</gene>
<dbReference type="InterPro" id="IPR010399">
    <property type="entry name" value="Tify_dom"/>
</dbReference>
<comment type="domain">
    <text evidence="2">The jas domain is required for interaction with COI1.</text>
</comment>
<comment type="function">
    <text evidence="2">Repressor of jasmonate responses.</text>
</comment>
<dbReference type="PANTHER" id="PTHR33077:SF90">
    <property type="entry name" value="PROTEIN TIFY 7"/>
    <property type="match status" value="1"/>
</dbReference>
<dbReference type="Pfam" id="PF09425">
    <property type="entry name" value="Jas_motif"/>
    <property type="match status" value="1"/>
</dbReference>
<feature type="domain" description="Tify" evidence="3">
    <location>
        <begin position="189"/>
        <end position="224"/>
    </location>
</feature>
<dbReference type="OrthoDB" id="1939212at2759"/>
<evidence type="ECO:0000256" key="1">
    <source>
        <dbReference type="ARBA" id="ARBA00008614"/>
    </source>
</evidence>
<accession>A0A0A0LQI7</accession>
<comment type="similarity">
    <text evidence="1 2">Belongs to the TIFY/JAZ family.</text>
</comment>
<name>A0A0A0LQI7_CUCSA</name>
<evidence type="ECO:0000313" key="5">
    <source>
        <dbReference type="Proteomes" id="UP000029981"/>
    </source>
</evidence>
<dbReference type="KEGG" id="csv:101222222"/>
<comment type="subcellular location">
    <subcellularLocation>
        <location evidence="2">Nucleus</location>
    </subcellularLocation>
</comment>
<reference evidence="4 5" key="1">
    <citation type="journal article" date="2009" name="Nat. Genet.">
        <title>The genome of the cucumber, Cucumis sativus L.</title>
        <authorList>
            <person name="Huang S."/>
            <person name="Li R."/>
            <person name="Zhang Z."/>
            <person name="Li L."/>
            <person name="Gu X."/>
            <person name="Fan W."/>
            <person name="Lucas W.J."/>
            <person name="Wang X."/>
            <person name="Xie B."/>
            <person name="Ni P."/>
            <person name="Ren Y."/>
            <person name="Zhu H."/>
            <person name="Li J."/>
            <person name="Lin K."/>
            <person name="Jin W."/>
            <person name="Fei Z."/>
            <person name="Li G."/>
            <person name="Staub J."/>
            <person name="Kilian A."/>
            <person name="van der Vossen E.A."/>
            <person name="Wu Y."/>
            <person name="Guo J."/>
            <person name="He J."/>
            <person name="Jia Z."/>
            <person name="Ren Y."/>
            <person name="Tian G."/>
            <person name="Lu Y."/>
            <person name="Ruan J."/>
            <person name="Qian W."/>
            <person name="Wang M."/>
            <person name="Huang Q."/>
            <person name="Li B."/>
            <person name="Xuan Z."/>
            <person name="Cao J."/>
            <person name="Asan"/>
            <person name="Wu Z."/>
            <person name="Zhang J."/>
            <person name="Cai Q."/>
            <person name="Bai Y."/>
            <person name="Zhao B."/>
            <person name="Han Y."/>
            <person name="Li Y."/>
            <person name="Li X."/>
            <person name="Wang S."/>
            <person name="Shi Q."/>
            <person name="Liu S."/>
            <person name="Cho W.K."/>
            <person name="Kim J.Y."/>
            <person name="Xu Y."/>
            <person name="Heller-Uszynska K."/>
            <person name="Miao H."/>
            <person name="Cheng Z."/>
            <person name="Zhang S."/>
            <person name="Wu J."/>
            <person name="Yang Y."/>
            <person name="Kang H."/>
            <person name="Li M."/>
            <person name="Liang H."/>
            <person name="Ren X."/>
            <person name="Shi Z."/>
            <person name="Wen M."/>
            <person name="Jian M."/>
            <person name="Yang H."/>
            <person name="Zhang G."/>
            <person name="Yang Z."/>
            <person name="Chen R."/>
            <person name="Liu S."/>
            <person name="Li J."/>
            <person name="Ma L."/>
            <person name="Liu H."/>
            <person name="Zhou Y."/>
            <person name="Zhao J."/>
            <person name="Fang X."/>
            <person name="Li G."/>
            <person name="Fang L."/>
            <person name="Li Y."/>
            <person name="Liu D."/>
            <person name="Zheng H."/>
            <person name="Zhang Y."/>
            <person name="Qin N."/>
            <person name="Li Z."/>
            <person name="Yang G."/>
            <person name="Yang S."/>
            <person name="Bolund L."/>
            <person name="Kristiansen K."/>
            <person name="Zheng H."/>
            <person name="Li S."/>
            <person name="Zhang X."/>
            <person name="Yang H."/>
            <person name="Wang J."/>
            <person name="Sun R."/>
            <person name="Zhang B."/>
            <person name="Jiang S."/>
            <person name="Wang J."/>
            <person name="Du Y."/>
            <person name="Li S."/>
        </authorList>
    </citation>
    <scope>NUCLEOTIDE SEQUENCE [LARGE SCALE GENOMIC DNA]</scope>
    <source>
        <strain evidence="5">cv. 9930</strain>
    </source>
</reference>
<dbReference type="InterPro" id="IPR040390">
    <property type="entry name" value="TIFY/JAZ"/>
</dbReference>
<proteinExistence type="inferred from homology"/>
<evidence type="ECO:0000256" key="2">
    <source>
        <dbReference type="RuleBase" id="RU369065"/>
    </source>
</evidence>
<keyword evidence="2" id="KW-1184">Jasmonic acid signaling pathway</keyword>
<organism evidence="4 5">
    <name type="scientific">Cucumis sativus</name>
    <name type="common">Cucumber</name>
    <dbReference type="NCBI Taxonomy" id="3659"/>
    <lineage>
        <taxon>Eukaryota</taxon>
        <taxon>Viridiplantae</taxon>
        <taxon>Streptophyta</taxon>
        <taxon>Embryophyta</taxon>
        <taxon>Tracheophyta</taxon>
        <taxon>Spermatophyta</taxon>
        <taxon>Magnoliopsida</taxon>
        <taxon>eudicotyledons</taxon>
        <taxon>Gunneridae</taxon>
        <taxon>Pentapetalae</taxon>
        <taxon>rosids</taxon>
        <taxon>fabids</taxon>
        <taxon>Cucurbitales</taxon>
        <taxon>Cucurbitaceae</taxon>
        <taxon>Benincaseae</taxon>
        <taxon>Cucumis</taxon>
    </lineage>
</organism>
<dbReference type="OMA" id="QYAMAVN"/>
<dbReference type="PANTHER" id="PTHR33077">
    <property type="entry name" value="PROTEIN TIFY 4A-RELATED-RELATED"/>
    <property type="match status" value="1"/>
</dbReference>
<reference evidence="4 5" key="3">
    <citation type="journal article" date="2010" name="BMC Genomics">
        <title>Transcriptome sequencing and comparative analysis of cucumber flowers with different sex types.</title>
        <authorList>
            <person name="Guo S."/>
            <person name="Zheng Y."/>
            <person name="Joung J.G."/>
            <person name="Liu S."/>
            <person name="Zhang Z."/>
            <person name="Crasta O.R."/>
            <person name="Sobral B.W."/>
            <person name="Xu Y."/>
            <person name="Huang S."/>
            <person name="Fei Z."/>
        </authorList>
    </citation>
    <scope>NUCLEOTIDE SEQUENCE [LARGE SCALE GENOMIC DNA]</scope>
    <source>
        <strain evidence="5">cv. 9930</strain>
    </source>
</reference>
<dbReference type="STRING" id="3659.A0A0A0LQI7"/>
<dbReference type="InterPro" id="IPR018467">
    <property type="entry name" value="CCT_CS"/>
</dbReference>
<dbReference type="GO" id="GO:0031347">
    <property type="term" value="P:regulation of defense response"/>
    <property type="evidence" value="ECO:0000318"/>
    <property type="project" value="GO_Central"/>
</dbReference>
<dbReference type="AlphaFoldDB" id="A0A0A0LQI7"/>
<reference evidence="4 5" key="2">
    <citation type="journal article" date="2009" name="PLoS ONE">
        <title>An integrated genetic and cytogenetic map of the cucumber genome.</title>
        <authorList>
            <person name="Ren Y."/>
            <person name="Zhang Z."/>
            <person name="Liu J."/>
            <person name="Staub J.E."/>
            <person name="Han Y."/>
            <person name="Cheng Z."/>
            <person name="Li X."/>
            <person name="Lu J."/>
            <person name="Miao H."/>
            <person name="Kang H."/>
            <person name="Xie B."/>
            <person name="Gu X."/>
            <person name="Wang X."/>
            <person name="Du Y."/>
            <person name="Jin W."/>
            <person name="Huang S."/>
        </authorList>
    </citation>
    <scope>NUCLEOTIDE SEQUENCE [LARGE SCALE GENOMIC DNA]</scope>
    <source>
        <strain evidence="5">cv. 9930</strain>
    </source>
</reference>
<protein>
    <recommendedName>
        <fullName evidence="2">Protein TIFY</fullName>
    </recommendedName>
    <alternativeName>
        <fullName evidence="2">Jasmonate ZIM domain-containing protein</fullName>
    </alternativeName>
</protein>
<dbReference type="eggNOG" id="ENOG502QWAG">
    <property type="taxonomic scope" value="Eukaryota"/>
</dbReference>
<dbReference type="Proteomes" id="UP000029981">
    <property type="component" value="Chromosome 1"/>
</dbReference>
<evidence type="ECO:0000259" key="3">
    <source>
        <dbReference type="PROSITE" id="PS51320"/>
    </source>
</evidence>